<dbReference type="Pfam" id="PF07875">
    <property type="entry name" value="Coat_F"/>
    <property type="match status" value="1"/>
</dbReference>
<dbReference type="AlphaFoldDB" id="A0A7D3XTH3"/>
<dbReference type="KEGG" id="kpul:GXN76_04030"/>
<keyword evidence="1" id="KW-0167">Capsid protein</keyword>
<organism evidence="1 2">
    <name type="scientific">Kroppenstedtia pulmonis</name>
    <dbReference type="NCBI Taxonomy" id="1380685"/>
    <lineage>
        <taxon>Bacteria</taxon>
        <taxon>Bacillati</taxon>
        <taxon>Bacillota</taxon>
        <taxon>Bacilli</taxon>
        <taxon>Bacillales</taxon>
        <taxon>Thermoactinomycetaceae</taxon>
        <taxon>Kroppenstedtia</taxon>
    </lineage>
</organism>
<keyword evidence="2" id="KW-1185">Reference proteome</keyword>
<dbReference type="EMBL" id="CP048104">
    <property type="protein sequence ID" value="QKG85888.1"/>
    <property type="molecule type" value="Genomic_DNA"/>
</dbReference>
<gene>
    <name evidence="1" type="ORF">GXN76_04030</name>
</gene>
<evidence type="ECO:0000313" key="1">
    <source>
        <dbReference type="EMBL" id="QKG85888.1"/>
    </source>
</evidence>
<accession>A0A7D3XTH3</accession>
<name>A0A7D3XTH3_9BACL</name>
<sequence>MNDRDRLNDILAMEKYLSSSYNTAVNEASTQELYQTQLNILTEVHQCQRDLFTLMQQKGWYKIEPADPQKISQAAQQFSNYHTQFPYS</sequence>
<proteinExistence type="predicted"/>
<protein>
    <submittedName>
        <fullName evidence="1">Spore coat protein</fullName>
    </submittedName>
</protein>
<evidence type="ECO:0000313" key="2">
    <source>
        <dbReference type="Proteomes" id="UP000503088"/>
    </source>
</evidence>
<dbReference type="InterPro" id="IPR012851">
    <property type="entry name" value="Spore_coat_CotF-like"/>
</dbReference>
<keyword evidence="1" id="KW-0946">Virion</keyword>
<reference evidence="1 2" key="1">
    <citation type="submission" date="2020-01" db="EMBL/GenBank/DDBJ databases">
        <authorList>
            <person name="Gulvik C.A."/>
            <person name="Batra D.G."/>
        </authorList>
    </citation>
    <scope>NUCLEOTIDE SEQUENCE [LARGE SCALE GENOMIC DNA]</scope>
    <source>
        <strain evidence="1 2">W9323</strain>
    </source>
</reference>
<dbReference type="Proteomes" id="UP000503088">
    <property type="component" value="Chromosome"/>
</dbReference>